<keyword evidence="7" id="KW-1185">Reference proteome</keyword>
<dbReference type="EMBL" id="MU853407">
    <property type="protein sequence ID" value="KAK4135084.1"/>
    <property type="molecule type" value="Genomic_DNA"/>
</dbReference>
<keyword evidence="3" id="KW-0862">Zinc</keyword>
<feature type="region of interest" description="Disordered" evidence="4">
    <location>
        <begin position="188"/>
        <end position="224"/>
    </location>
</feature>
<dbReference type="PANTHER" id="PTHR13173">
    <property type="entry name" value="WW DOMAIN BINDING PROTEIN 4"/>
    <property type="match status" value="1"/>
</dbReference>
<keyword evidence="1" id="KW-0479">Metal-binding</keyword>
<feature type="compositionally biased region" description="Polar residues" evidence="4">
    <location>
        <begin position="136"/>
        <end position="145"/>
    </location>
</feature>
<comment type="caution">
    <text evidence="6">The sequence shown here is derived from an EMBL/GenBank/DDBJ whole genome shotgun (WGS) entry which is preliminary data.</text>
</comment>
<evidence type="ECO:0000313" key="6">
    <source>
        <dbReference type="EMBL" id="KAK4135084.1"/>
    </source>
</evidence>
<feature type="compositionally biased region" description="Basic and acidic residues" evidence="4">
    <location>
        <begin position="261"/>
        <end position="279"/>
    </location>
</feature>
<dbReference type="PANTHER" id="PTHR13173:SF10">
    <property type="entry name" value="WW DOMAIN-BINDING PROTEIN 4"/>
    <property type="match status" value="1"/>
</dbReference>
<evidence type="ECO:0000256" key="4">
    <source>
        <dbReference type="SAM" id="MobiDB-lite"/>
    </source>
</evidence>
<dbReference type="AlphaFoldDB" id="A0AAN6ZF11"/>
<feature type="region of interest" description="Disordered" evidence="4">
    <location>
        <begin position="80"/>
        <end position="157"/>
    </location>
</feature>
<dbReference type="Pfam" id="PF06220">
    <property type="entry name" value="zf-U1"/>
    <property type="match status" value="1"/>
</dbReference>
<evidence type="ECO:0000256" key="2">
    <source>
        <dbReference type="ARBA" id="ARBA00022771"/>
    </source>
</evidence>
<dbReference type="Proteomes" id="UP001304895">
    <property type="component" value="Unassembled WGS sequence"/>
</dbReference>
<dbReference type="GO" id="GO:0000398">
    <property type="term" value="P:mRNA splicing, via spliceosome"/>
    <property type="evidence" value="ECO:0007669"/>
    <property type="project" value="InterPro"/>
</dbReference>
<feature type="compositionally biased region" description="Basic and acidic residues" evidence="4">
    <location>
        <begin position="191"/>
        <end position="201"/>
    </location>
</feature>
<sequence length="360" mass="38551">MPCGAESDSGGGGGAHQVVGTVVVATTVVMPLTDGQPQVIATSKTVQICQITDEYWKSTPKYWCKHCSVFVRDTKLERANHESTGKHQGAIKRSLRDLHRGAEQKEREKERVRRELERLDGVVSGSTSSASGAQRPVTTPSQSSHGAPPSQADRQKQMEQLAELGVSIPTALRGDMAMAGEWTVTTTRVVESAENREDPPAEGRATGVKREREQTEEEKEHEEAIKGLFKKPRKWGVGSKTMPTEEDVELEALLSGPLVRAKKEERGPPQIKTEDRAENDAGVAAQDGGAGPVETEPGPSVKNEPDEATTTPAVGAAIESKPGLPPVSEGAESIAAPSGIAAPATAILFKKRKAKNIRHK</sequence>
<reference evidence="6" key="1">
    <citation type="journal article" date="2023" name="Mol. Phylogenet. Evol.">
        <title>Genome-scale phylogeny and comparative genomics of the fungal order Sordariales.</title>
        <authorList>
            <person name="Hensen N."/>
            <person name="Bonometti L."/>
            <person name="Westerberg I."/>
            <person name="Brannstrom I.O."/>
            <person name="Guillou S."/>
            <person name="Cros-Aarteil S."/>
            <person name="Calhoun S."/>
            <person name="Haridas S."/>
            <person name="Kuo A."/>
            <person name="Mondo S."/>
            <person name="Pangilinan J."/>
            <person name="Riley R."/>
            <person name="LaButti K."/>
            <person name="Andreopoulos B."/>
            <person name="Lipzen A."/>
            <person name="Chen C."/>
            <person name="Yan M."/>
            <person name="Daum C."/>
            <person name="Ng V."/>
            <person name="Clum A."/>
            <person name="Steindorff A."/>
            <person name="Ohm R.A."/>
            <person name="Martin F."/>
            <person name="Silar P."/>
            <person name="Natvig D.O."/>
            <person name="Lalanne C."/>
            <person name="Gautier V."/>
            <person name="Ament-Velasquez S.L."/>
            <person name="Kruys A."/>
            <person name="Hutchinson M.I."/>
            <person name="Powell A.J."/>
            <person name="Barry K."/>
            <person name="Miller A.N."/>
            <person name="Grigoriev I.V."/>
            <person name="Debuchy R."/>
            <person name="Gladieux P."/>
            <person name="Hiltunen Thoren M."/>
            <person name="Johannesson H."/>
        </authorList>
    </citation>
    <scope>NUCLEOTIDE SEQUENCE</scope>
    <source>
        <strain evidence="6">CBS 123565</strain>
    </source>
</reference>
<feature type="region of interest" description="Disordered" evidence="4">
    <location>
        <begin position="259"/>
        <end position="331"/>
    </location>
</feature>
<dbReference type="GO" id="GO:0008270">
    <property type="term" value="F:zinc ion binding"/>
    <property type="evidence" value="ECO:0007669"/>
    <property type="project" value="UniProtKB-KW"/>
</dbReference>
<dbReference type="InterPro" id="IPR036236">
    <property type="entry name" value="Znf_C2H2_sf"/>
</dbReference>
<feature type="domain" description="U1-C C2H2-type zinc finger" evidence="5">
    <location>
        <begin position="60"/>
        <end position="93"/>
    </location>
</feature>
<accession>A0AAN6ZF11</accession>
<evidence type="ECO:0000256" key="1">
    <source>
        <dbReference type="ARBA" id="ARBA00022723"/>
    </source>
</evidence>
<dbReference type="SUPFAM" id="SSF57667">
    <property type="entry name" value="beta-beta-alpha zinc fingers"/>
    <property type="match status" value="1"/>
</dbReference>
<gene>
    <name evidence="6" type="ORF">BT67DRAFT_449329</name>
</gene>
<proteinExistence type="predicted"/>
<name>A0AAN6ZF11_9PEZI</name>
<dbReference type="InterPro" id="IPR013085">
    <property type="entry name" value="U1-CZ_Znf_C2H2"/>
</dbReference>
<dbReference type="GO" id="GO:0071011">
    <property type="term" value="C:precatalytic spliceosome"/>
    <property type="evidence" value="ECO:0007669"/>
    <property type="project" value="TreeGrafter"/>
</dbReference>
<protein>
    <recommendedName>
        <fullName evidence="5">U1-C C2H2-type zinc finger domain-containing protein</fullName>
    </recommendedName>
</protein>
<evidence type="ECO:0000313" key="7">
    <source>
        <dbReference type="Proteomes" id="UP001304895"/>
    </source>
</evidence>
<dbReference type="InterPro" id="IPR040023">
    <property type="entry name" value="WBP4"/>
</dbReference>
<organism evidence="6 7">
    <name type="scientific">Trichocladium antarcticum</name>
    <dbReference type="NCBI Taxonomy" id="1450529"/>
    <lineage>
        <taxon>Eukaryota</taxon>
        <taxon>Fungi</taxon>
        <taxon>Dikarya</taxon>
        <taxon>Ascomycota</taxon>
        <taxon>Pezizomycotina</taxon>
        <taxon>Sordariomycetes</taxon>
        <taxon>Sordariomycetidae</taxon>
        <taxon>Sordariales</taxon>
        <taxon>Chaetomiaceae</taxon>
        <taxon>Trichocladium</taxon>
    </lineage>
</organism>
<evidence type="ECO:0000259" key="5">
    <source>
        <dbReference type="Pfam" id="PF06220"/>
    </source>
</evidence>
<evidence type="ECO:0000256" key="3">
    <source>
        <dbReference type="ARBA" id="ARBA00022833"/>
    </source>
</evidence>
<dbReference type="GO" id="GO:0003723">
    <property type="term" value="F:RNA binding"/>
    <property type="evidence" value="ECO:0007669"/>
    <property type="project" value="TreeGrafter"/>
</dbReference>
<feature type="compositionally biased region" description="Basic and acidic residues" evidence="4">
    <location>
        <begin position="94"/>
        <end position="120"/>
    </location>
</feature>
<keyword evidence="2" id="KW-0863">Zinc-finger</keyword>
<feature type="compositionally biased region" description="Low complexity" evidence="4">
    <location>
        <begin position="121"/>
        <end position="133"/>
    </location>
</feature>
<reference evidence="6" key="2">
    <citation type="submission" date="2023-05" db="EMBL/GenBank/DDBJ databases">
        <authorList>
            <consortium name="Lawrence Berkeley National Laboratory"/>
            <person name="Steindorff A."/>
            <person name="Hensen N."/>
            <person name="Bonometti L."/>
            <person name="Westerberg I."/>
            <person name="Brannstrom I.O."/>
            <person name="Guillou S."/>
            <person name="Cros-Aarteil S."/>
            <person name="Calhoun S."/>
            <person name="Haridas S."/>
            <person name="Kuo A."/>
            <person name="Mondo S."/>
            <person name="Pangilinan J."/>
            <person name="Riley R."/>
            <person name="Labutti K."/>
            <person name="Andreopoulos B."/>
            <person name="Lipzen A."/>
            <person name="Chen C."/>
            <person name="Yanf M."/>
            <person name="Daum C."/>
            <person name="Ng V."/>
            <person name="Clum A."/>
            <person name="Ohm R."/>
            <person name="Martin F."/>
            <person name="Silar P."/>
            <person name="Natvig D."/>
            <person name="Lalanne C."/>
            <person name="Gautier V."/>
            <person name="Ament-Velasquez S.L."/>
            <person name="Kruys A."/>
            <person name="Hutchinson M.I."/>
            <person name="Powell A.J."/>
            <person name="Barry K."/>
            <person name="Miller A.N."/>
            <person name="Grigoriev I.V."/>
            <person name="Debuchy R."/>
            <person name="Gladieux P."/>
            <person name="Thoren M.H."/>
            <person name="Johannesson H."/>
        </authorList>
    </citation>
    <scope>NUCLEOTIDE SEQUENCE</scope>
    <source>
        <strain evidence="6">CBS 123565</strain>
    </source>
</reference>